<gene>
    <name evidence="2" type="ORF">M409DRAFT_17377</name>
</gene>
<evidence type="ECO:0000313" key="3">
    <source>
        <dbReference type="Proteomes" id="UP000799537"/>
    </source>
</evidence>
<organism evidence="2 3">
    <name type="scientific">Zasmidium cellare ATCC 36951</name>
    <dbReference type="NCBI Taxonomy" id="1080233"/>
    <lineage>
        <taxon>Eukaryota</taxon>
        <taxon>Fungi</taxon>
        <taxon>Dikarya</taxon>
        <taxon>Ascomycota</taxon>
        <taxon>Pezizomycotina</taxon>
        <taxon>Dothideomycetes</taxon>
        <taxon>Dothideomycetidae</taxon>
        <taxon>Mycosphaerellales</taxon>
        <taxon>Mycosphaerellaceae</taxon>
        <taxon>Zasmidium</taxon>
    </lineage>
</organism>
<accession>A0A6A6CY38</accession>
<dbReference type="PANTHER" id="PTHR37576">
    <property type="entry name" value="DEFECT AT LOW TEMPERATURE PROTEIN 1"/>
    <property type="match status" value="1"/>
</dbReference>
<keyword evidence="3" id="KW-1185">Reference proteome</keyword>
<keyword evidence="1" id="KW-0812">Transmembrane</keyword>
<evidence type="ECO:0000256" key="1">
    <source>
        <dbReference type="SAM" id="Phobius"/>
    </source>
</evidence>
<dbReference type="RefSeq" id="XP_033673026.1">
    <property type="nucleotide sequence ID" value="XM_033804039.1"/>
</dbReference>
<dbReference type="GeneID" id="54557311"/>
<evidence type="ECO:0000313" key="2">
    <source>
        <dbReference type="EMBL" id="KAF2172137.1"/>
    </source>
</evidence>
<dbReference type="EMBL" id="ML993581">
    <property type="protein sequence ID" value="KAF2172137.1"/>
    <property type="molecule type" value="Genomic_DNA"/>
</dbReference>
<keyword evidence="1" id="KW-1133">Transmembrane helix</keyword>
<dbReference type="PANTHER" id="PTHR37576:SF2">
    <property type="entry name" value="DEFECT AT LOW TEMPERATURE PROTEIN 1"/>
    <property type="match status" value="1"/>
</dbReference>
<dbReference type="Proteomes" id="UP000799537">
    <property type="component" value="Unassembled WGS sequence"/>
</dbReference>
<name>A0A6A6CY38_ZASCE</name>
<proteinExistence type="predicted"/>
<keyword evidence="1" id="KW-0472">Membrane</keyword>
<reference evidence="2" key="1">
    <citation type="journal article" date="2020" name="Stud. Mycol.">
        <title>101 Dothideomycetes genomes: a test case for predicting lifestyles and emergence of pathogens.</title>
        <authorList>
            <person name="Haridas S."/>
            <person name="Albert R."/>
            <person name="Binder M."/>
            <person name="Bloem J."/>
            <person name="Labutti K."/>
            <person name="Salamov A."/>
            <person name="Andreopoulos B."/>
            <person name="Baker S."/>
            <person name="Barry K."/>
            <person name="Bills G."/>
            <person name="Bluhm B."/>
            <person name="Cannon C."/>
            <person name="Castanera R."/>
            <person name="Culley D."/>
            <person name="Daum C."/>
            <person name="Ezra D."/>
            <person name="Gonzalez J."/>
            <person name="Henrissat B."/>
            <person name="Kuo A."/>
            <person name="Liang C."/>
            <person name="Lipzen A."/>
            <person name="Lutzoni F."/>
            <person name="Magnuson J."/>
            <person name="Mondo S."/>
            <person name="Nolan M."/>
            <person name="Ohm R."/>
            <person name="Pangilinan J."/>
            <person name="Park H.-J."/>
            <person name="Ramirez L."/>
            <person name="Alfaro M."/>
            <person name="Sun H."/>
            <person name="Tritt A."/>
            <person name="Yoshinaga Y."/>
            <person name="Zwiers L.-H."/>
            <person name="Turgeon B."/>
            <person name="Goodwin S."/>
            <person name="Spatafora J."/>
            <person name="Crous P."/>
            <person name="Grigoriev I."/>
        </authorList>
    </citation>
    <scope>NUCLEOTIDE SEQUENCE</scope>
    <source>
        <strain evidence="2">ATCC 36951</strain>
    </source>
</reference>
<dbReference type="OrthoDB" id="5357734at2759"/>
<dbReference type="AlphaFoldDB" id="A0A6A6CY38"/>
<feature type="transmembrane region" description="Helical" evidence="1">
    <location>
        <begin position="99"/>
        <end position="123"/>
    </location>
</feature>
<protein>
    <submittedName>
        <fullName evidence="2">Uncharacterized protein</fullName>
    </submittedName>
</protein>
<sequence length="199" mass="22511">MWSPGTHVQYTDNINRIQSRLISNANEFFGKKACAPIFEDPVPEVLTMLNKLMFSTSVYATQELDEQDLFARIDPGLQISYDVQGLRIDAQPVFQTKWVFFWGAAAIQILCVVVVLSTFWDFWKLGRAASLSLLEIARAFDAELTRSHGCAYPEGWRLAEMQDIGERRVRYGLVGKHGRLGFGDIDTVRRPDRGSTFAG</sequence>